<organism evidence="1 2">
    <name type="scientific">Pseudomonas fluorescens</name>
    <dbReference type="NCBI Taxonomy" id="294"/>
    <lineage>
        <taxon>Bacteria</taxon>
        <taxon>Pseudomonadati</taxon>
        <taxon>Pseudomonadota</taxon>
        <taxon>Gammaproteobacteria</taxon>
        <taxon>Pseudomonadales</taxon>
        <taxon>Pseudomonadaceae</taxon>
        <taxon>Pseudomonas</taxon>
    </lineage>
</organism>
<evidence type="ECO:0000313" key="2">
    <source>
        <dbReference type="Proteomes" id="UP000412311"/>
    </source>
</evidence>
<dbReference type="Proteomes" id="UP000412311">
    <property type="component" value="Unassembled WGS sequence"/>
</dbReference>
<gene>
    <name evidence="1" type="ORF">PS925_03324</name>
</gene>
<reference evidence="1 2" key="1">
    <citation type="submission" date="2019-09" db="EMBL/GenBank/DDBJ databases">
        <authorList>
            <person name="Chandra G."/>
            <person name="Truman W A."/>
        </authorList>
    </citation>
    <scope>NUCLEOTIDE SEQUENCE [LARGE SCALE GENOMIC DNA]</scope>
    <source>
        <strain evidence="1">PS925</strain>
    </source>
</reference>
<dbReference type="AlphaFoldDB" id="A0A5E7UQW7"/>
<name>A0A5E7UQW7_PSEFL</name>
<accession>A0A5E7UQW7</accession>
<sequence>MYVWHASHGGRQPPINFALTDEYPSDHNAEVALM</sequence>
<evidence type="ECO:0000313" key="1">
    <source>
        <dbReference type="EMBL" id="VVQ09934.1"/>
    </source>
</evidence>
<protein>
    <submittedName>
        <fullName evidence="1">Uncharacterized protein</fullName>
    </submittedName>
</protein>
<dbReference type="EMBL" id="CABVJG010000009">
    <property type="protein sequence ID" value="VVQ09934.1"/>
    <property type="molecule type" value="Genomic_DNA"/>
</dbReference>
<proteinExistence type="predicted"/>